<feature type="signal peptide" evidence="1">
    <location>
        <begin position="1"/>
        <end position="22"/>
    </location>
</feature>
<evidence type="ECO:0000256" key="1">
    <source>
        <dbReference type="SAM" id="SignalP"/>
    </source>
</evidence>
<keyword evidence="3" id="KW-1185">Reference proteome</keyword>
<comment type="caution">
    <text evidence="2">The sequence shown here is derived from an EMBL/GenBank/DDBJ whole genome shotgun (WGS) entry which is preliminary data.</text>
</comment>
<keyword evidence="1" id="KW-0732">Signal</keyword>
<sequence>MGAWVVAAALATFLTVLVDVEDERGILVLSLSVGNGGAGGAGAGWLVVVVVAADEGATPDLGNG</sequence>
<proteinExistence type="predicted"/>
<reference evidence="2 3" key="1">
    <citation type="submission" date="2023-10" db="EMBL/GenBank/DDBJ databases">
        <title>Draft genome sequence of Xylaria bambusicola isolate GMP-LS, the root and basal stem rot pathogen of sugarcane in Indonesia.</title>
        <authorList>
            <person name="Selvaraj P."/>
            <person name="Muralishankar V."/>
            <person name="Muruganantham S."/>
            <person name="Sp S."/>
            <person name="Haryani S."/>
            <person name="Lau K.J.X."/>
            <person name="Naqvi N.I."/>
        </authorList>
    </citation>
    <scope>NUCLEOTIDE SEQUENCE [LARGE SCALE GENOMIC DNA]</scope>
    <source>
        <strain evidence="2">GMP-LS</strain>
    </source>
</reference>
<gene>
    <name evidence="2" type="ORF">RRF57_003779</name>
</gene>
<dbReference type="AlphaFoldDB" id="A0AAN7ULF8"/>
<name>A0AAN7ULF8_9PEZI</name>
<evidence type="ECO:0000313" key="3">
    <source>
        <dbReference type="Proteomes" id="UP001305414"/>
    </source>
</evidence>
<dbReference type="Proteomes" id="UP001305414">
    <property type="component" value="Unassembled WGS sequence"/>
</dbReference>
<evidence type="ECO:0008006" key="4">
    <source>
        <dbReference type="Google" id="ProtNLM"/>
    </source>
</evidence>
<protein>
    <recommendedName>
        <fullName evidence="4">Secreted protein</fullName>
    </recommendedName>
</protein>
<feature type="chain" id="PRO_5042921579" description="Secreted protein" evidence="1">
    <location>
        <begin position="23"/>
        <end position="64"/>
    </location>
</feature>
<accession>A0AAN7ULF8</accession>
<evidence type="ECO:0000313" key="2">
    <source>
        <dbReference type="EMBL" id="KAK5628064.1"/>
    </source>
</evidence>
<dbReference type="EMBL" id="JAWHQM010000007">
    <property type="protein sequence ID" value="KAK5628064.1"/>
    <property type="molecule type" value="Genomic_DNA"/>
</dbReference>
<organism evidence="2 3">
    <name type="scientific">Xylaria bambusicola</name>
    <dbReference type="NCBI Taxonomy" id="326684"/>
    <lineage>
        <taxon>Eukaryota</taxon>
        <taxon>Fungi</taxon>
        <taxon>Dikarya</taxon>
        <taxon>Ascomycota</taxon>
        <taxon>Pezizomycotina</taxon>
        <taxon>Sordariomycetes</taxon>
        <taxon>Xylariomycetidae</taxon>
        <taxon>Xylariales</taxon>
        <taxon>Xylariaceae</taxon>
        <taxon>Xylaria</taxon>
    </lineage>
</organism>